<accession>A0A5J6V8N8</accession>
<keyword evidence="2 5" id="KW-0812">Transmembrane</keyword>
<evidence type="ECO:0000313" key="7">
    <source>
        <dbReference type="EMBL" id="QFG69461.1"/>
    </source>
</evidence>
<dbReference type="Proteomes" id="UP000326546">
    <property type="component" value="Chromosome"/>
</dbReference>
<feature type="transmembrane region" description="Helical" evidence="5">
    <location>
        <begin position="161"/>
        <end position="184"/>
    </location>
</feature>
<evidence type="ECO:0000256" key="5">
    <source>
        <dbReference type="SAM" id="Phobius"/>
    </source>
</evidence>
<feature type="transmembrane region" description="Helical" evidence="5">
    <location>
        <begin position="75"/>
        <end position="91"/>
    </location>
</feature>
<evidence type="ECO:0000256" key="2">
    <source>
        <dbReference type="ARBA" id="ARBA00022692"/>
    </source>
</evidence>
<keyword evidence="4 5" id="KW-0472">Membrane</keyword>
<evidence type="ECO:0000313" key="8">
    <source>
        <dbReference type="Proteomes" id="UP000326546"/>
    </source>
</evidence>
<feature type="domain" description="HTTM-like" evidence="6">
    <location>
        <begin position="12"/>
        <end position="293"/>
    </location>
</feature>
<dbReference type="RefSeq" id="WP_158061835.1">
    <property type="nucleotide sequence ID" value="NZ_CP044427.1"/>
</dbReference>
<feature type="transmembrane region" description="Helical" evidence="5">
    <location>
        <begin position="227"/>
        <end position="249"/>
    </location>
</feature>
<dbReference type="PANTHER" id="PTHR39535:SF2">
    <property type="entry name" value="HTTM DOMAIN-CONTAINING PROTEIN"/>
    <property type="match status" value="1"/>
</dbReference>
<name>A0A5J6V8N8_9MICO</name>
<dbReference type="InterPro" id="IPR023894">
    <property type="entry name" value="Sporulation_SdpB"/>
</dbReference>
<dbReference type="AlphaFoldDB" id="A0A5J6V8N8"/>
<evidence type="ECO:0000256" key="3">
    <source>
        <dbReference type="ARBA" id="ARBA00022989"/>
    </source>
</evidence>
<dbReference type="GO" id="GO:0012505">
    <property type="term" value="C:endomembrane system"/>
    <property type="evidence" value="ECO:0007669"/>
    <property type="project" value="UniProtKB-SubCell"/>
</dbReference>
<comment type="subcellular location">
    <subcellularLocation>
        <location evidence="1">Endomembrane system</location>
        <topology evidence="1">Multi-pass membrane protein</topology>
    </subcellularLocation>
</comment>
<reference evidence="7 8" key="1">
    <citation type="submission" date="2019-09" db="EMBL/GenBank/DDBJ databases">
        <title>Serinicoccus pratensis sp. nov., isolated from meadow soil.</title>
        <authorList>
            <person name="Zhang W."/>
        </authorList>
    </citation>
    <scope>NUCLEOTIDE SEQUENCE [LARGE SCALE GENOMIC DNA]</scope>
    <source>
        <strain evidence="7 8">W204</strain>
    </source>
</reference>
<feature type="transmembrane region" description="Helical" evidence="5">
    <location>
        <begin position="111"/>
        <end position="133"/>
    </location>
</feature>
<protein>
    <recommendedName>
        <fullName evidence="6">HTTM-like domain-containing protein</fullName>
    </recommendedName>
</protein>
<dbReference type="NCBIfam" id="TIGR04033">
    <property type="entry name" value="export_SdpB"/>
    <property type="match status" value="1"/>
</dbReference>
<dbReference type="InterPro" id="IPR052964">
    <property type="entry name" value="Sporulation_signal_mat"/>
</dbReference>
<gene>
    <name evidence="7" type="ORF">FY030_12775</name>
</gene>
<sequence>MLRRWLFGSVVLDLPWGSWLGLARTLMALGTAGTLALSGADVLFSPVVGLPLAPACEGLGALSIFCLLPREQLSLLKWVCVVILLVVASGWRPRWTALAHWWVAFSVFNSVAITDGGDQASIVLTTLLLPVLLTDDRRWHWQRSPRTHAAATATPARPRTWAVALAVVALLAIKLQVAVIYFQASVAKLGQPEWVDGTSMYYWMSDDIFGPAAWMRPLMDAVVDQQLLLLTLTWLPLVVEFLLALSLLLPQWSRWGLLLLGVSLHLSIAVTMGLWSFSLVMVGACILLLTPPGADLQEVGPAWRRWRDRLRVQPEHDRVELLPAAAGPR</sequence>
<organism evidence="7 8">
    <name type="scientific">Ornithinimicrobium pratense</name>
    <dbReference type="NCBI Taxonomy" id="2593973"/>
    <lineage>
        <taxon>Bacteria</taxon>
        <taxon>Bacillati</taxon>
        <taxon>Actinomycetota</taxon>
        <taxon>Actinomycetes</taxon>
        <taxon>Micrococcales</taxon>
        <taxon>Ornithinimicrobiaceae</taxon>
        <taxon>Ornithinimicrobium</taxon>
    </lineage>
</organism>
<evidence type="ECO:0000256" key="4">
    <source>
        <dbReference type="ARBA" id="ARBA00023136"/>
    </source>
</evidence>
<dbReference type="EMBL" id="CP044427">
    <property type="protein sequence ID" value="QFG69461.1"/>
    <property type="molecule type" value="Genomic_DNA"/>
</dbReference>
<proteinExistence type="predicted"/>
<dbReference type="OrthoDB" id="128729at2"/>
<dbReference type="SMART" id="SM00752">
    <property type="entry name" value="HTTM"/>
    <property type="match status" value="1"/>
</dbReference>
<evidence type="ECO:0000259" key="6">
    <source>
        <dbReference type="SMART" id="SM00752"/>
    </source>
</evidence>
<dbReference type="PANTHER" id="PTHR39535">
    <property type="entry name" value="SPORULATION-DELAYING PROTEIN SDPB"/>
    <property type="match status" value="1"/>
</dbReference>
<dbReference type="InterPro" id="IPR011020">
    <property type="entry name" value="HTTM-like"/>
</dbReference>
<feature type="transmembrane region" description="Helical" evidence="5">
    <location>
        <begin position="47"/>
        <end position="68"/>
    </location>
</feature>
<keyword evidence="3 5" id="KW-1133">Transmembrane helix</keyword>
<keyword evidence="8" id="KW-1185">Reference proteome</keyword>
<dbReference type="KEGG" id="serw:FY030_12775"/>
<feature type="transmembrane region" description="Helical" evidence="5">
    <location>
        <begin position="256"/>
        <end position="289"/>
    </location>
</feature>
<evidence type="ECO:0000256" key="1">
    <source>
        <dbReference type="ARBA" id="ARBA00004127"/>
    </source>
</evidence>